<evidence type="ECO:0000313" key="2">
    <source>
        <dbReference type="EMBL" id="GAN53808.1"/>
    </source>
</evidence>
<keyword evidence="1" id="KW-1133">Transmembrane helix</keyword>
<proteinExistence type="predicted"/>
<keyword evidence="1" id="KW-0812">Transmembrane</keyword>
<protein>
    <submittedName>
        <fullName evidence="2">Uncharacterized protein</fullName>
    </submittedName>
</protein>
<dbReference type="Proteomes" id="UP000032679">
    <property type="component" value="Unassembled WGS sequence"/>
</dbReference>
<evidence type="ECO:0000313" key="3">
    <source>
        <dbReference type="Proteomes" id="UP000032679"/>
    </source>
</evidence>
<dbReference type="EMBL" id="BALE01000011">
    <property type="protein sequence ID" value="GAN53808.1"/>
    <property type="molecule type" value="Genomic_DNA"/>
</dbReference>
<reference evidence="2 3" key="1">
    <citation type="submission" date="2012-10" db="EMBL/GenBank/DDBJ databases">
        <title>Genome sequencing of Tanticharoenia sakaeratensis NBRC 103193.</title>
        <authorList>
            <person name="Azuma Y."/>
            <person name="Hadano H."/>
            <person name="Hirakawa H."/>
            <person name="Matsushita K."/>
        </authorList>
    </citation>
    <scope>NUCLEOTIDE SEQUENCE [LARGE SCALE GENOMIC DNA]</scope>
    <source>
        <strain evidence="2 3">NBRC 103193</strain>
    </source>
</reference>
<keyword evidence="3" id="KW-1185">Reference proteome</keyword>
<comment type="caution">
    <text evidence="2">The sequence shown here is derived from an EMBL/GenBank/DDBJ whole genome shotgun (WGS) entry which is preliminary data.</text>
</comment>
<name>A0A0D6MKM6_9PROT</name>
<gene>
    <name evidence="2" type="ORF">Tasa_011_027</name>
</gene>
<keyword evidence="1" id="KW-0472">Membrane</keyword>
<evidence type="ECO:0000256" key="1">
    <source>
        <dbReference type="SAM" id="Phobius"/>
    </source>
</evidence>
<dbReference type="AlphaFoldDB" id="A0A0D6MKM6"/>
<organism evidence="2 3">
    <name type="scientific">Tanticharoenia sakaeratensis NBRC 103193</name>
    <dbReference type="NCBI Taxonomy" id="1231623"/>
    <lineage>
        <taxon>Bacteria</taxon>
        <taxon>Pseudomonadati</taxon>
        <taxon>Pseudomonadota</taxon>
        <taxon>Alphaproteobacteria</taxon>
        <taxon>Acetobacterales</taxon>
        <taxon>Acetobacteraceae</taxon>
        <taxon>Tanticharoenia</taxon>
    </lineage>
</organism>
<accession>A0A0D6MKM6</accession>
<sequence length="68" mass="7828">MLPRIWGHGVINAPGDVAFNPNPWGRPWWEPVLWPEKAMLLGEMQMALVFILSAGGLRLVRRWPILLR</sequence>
<feature type="transmembrane region" description="Helical" evidence="1">
    <location>
        <begin position="38"/>
        <end position="60"/>
    </location>
</feature>